<proteinExistence type="predicted"/>
<dbReference type="AlphaFoldDB" id="A0A4U5JRU4"/>
<dbReference type="RefSeq" id="WP_137267148.1">
    <property type="nucleotide sequence ID" value="NZ_SZUA01000002.1"/>
</dbReference>
<feature type="region of interest" description="Disordered" evidence="1">
    <location>
        <begin position="177"/>
        <end position="211"/>
    </location>
</feature>
<evidence type="ECO:0000313" key="3">
    <source>
        <dbReference type="EMBL" id="TKR30717.1"/>
    </source>
</evidence>
<dbReference type="OrthoDB" id="9814791at2"/>
<accession>A0A4U5JRU4</accession>
<keyword evidence="4" id="KW-1185">Reference proteome</keyword>
<keyword evidence="2" id="KW-0732">Signal</keyword>
<feature type="chain" id="PRO_5020557514" description="DUF1579 domain-containing protein" evidence="2">
    <location>
        <begin position="22"/>
        <end position="211"/>
    </location>
</feature>
<comment type="caution">
    <text evidence="3">The sequence shown here is derived from an EMBL/GenBank/DDBJ whole genome shotgun (WGS) entry which is preliminary data.</text>
</comment>
<name>A0A4U5JRU4_9GAMM</name>
<evidence type="ECO:0000256" key="1">
    <source>
        <dbReference type="SAM" id="MobiDB-lite"/>
    </source>
</evidence>
<protein>
    <recommendedName>
        <fullName evidence="5">DUF1579 domain-containing protein</fullName>
    </recommendedName>
</protein>
<gene>
    <name evidence="3" type="ORF">FCE95_11495</name>
</gene>
<reference evidence="3 4" key="1">
    <citation type="submission" date="2019-04" db="EMBL/GenBank/DDBJ databases">
        <title>Reference strain of H23.</title>
        <authorList>
            <person name="Luo X."/>
        </authorList>
    </citation>
    <scope>NUCLEOTIDE SEQUENCE [LARGE SCALE GENOMIC DNA]</scope>
    <source>
        <strain evidence="3 4">H23</strain>
    </source>
</reference>
<evidence type="ECO:0000313" key="4">
    <source>
        <dbReference type="Proteomes" id="UP000308707"/>
    </source>
</evidence>
<evidence type="ECO:0000256" key="2">
    <source>
        <dbReference type="SAM" id="SignalP"/>
    </source>
</evidence>
<evidence type="ECO:0008006" key="5">
    <source>
        <dbReference type="Google" id="ProtNLM"/>
    </source>
</evidence>
<sequence>MRQIVLPVLLVAANACLPVFAQSDADKQGERRQALIEKHEGDFDYLLGDWEFTADNGDYGKLRGYWSAVRLSGGQILDEYRVVGPKDETYYVTTTIRAYNPGLDRWELIGMDGGGLQDFGTARRDGGEMRIEQHFGVSGPRPSFWKIRYHDIRADAFAWSADRSLDDGKTWTKNHQVLEARRIGPPRSLPAFTPPGRKAGAKSPGEESAPL</sequence>
<organism evidence="3 4">
    <name type="scientific">Luteimonas gilva</name>
    <dbReference type="NCBI Taxonomy" id="2572684"/>
    <lineage>
        <taxon>Bacteria</taxon>
        <taxon>Pseudomonadati</taxon>
        <taxon>Pseudomonadota</taxon>
        <taxon>Gammaproteobacteria</taxon>
        <taxon>Lysobacterales</taxon>
        <taxon>Lysobacteraceae</taxon>
        <taxon>Luteimonas</taxon>
    </lineage>
</organism>
<feature type="signal peptide" evidence="2">
    <location>
        <begin position="1"/>
        <end position="21"/>
    </location>
</feature>
<dbReference type="EMBL" id="SZUA01000002">
    <property type="protein sequence ID" value="TKR30717.1"/>
    <property type="molecule type" value="Genomic_DNA"/>
</dbReference>
<dbReference type="Proteomes" id="UP000308707">
    <property type="component" value="Unassembled WGS sequence"/>
</dbReference>